<feature type="transmembrane region" description="Helical" evidence="7">
    <location>
        <begin position="545"/>
        <end position="563"/>
    </location>
</feature>
<feature type="transmembrane region" description="Helical" evidence="7">
    <location>
        <begin position="415"/>
        <end position="448"/>
    </location>
</feature>
<dbReference type="SUPFAM" id="SSF116726">
    <property type="entry name" value="TrkA C-terminal domain-like"/>
    <property type="match status" value="2"/>
</dbReference>
<evidence type="ECO:0000313" key="9">
    <source>
        <dbReference type="EMBL" id="QTR46510.1"/>
    </source>
</evidence>
<sequence length="607" mass="65170">MLDNHTLAVLILTVVALFLFSRERIPLATSCLLILAALAVGFALFPYQGSDGVVEPVDFFYGFGHEALIAVCALMVAGQGLVRTGALEPVGYMLAKLWGKHPMLSLLATLIISAVLSAFINNTPIVVLLIPILINVAARTKSSASGILMPMGFATLLGGMGTTIGTSTNLLVVSVAAEMGVTKFEMFDFVLPAAIAGSIGMAFLWLIAPRMLPKQPATANNAINRVFTAHLHIPAGSFADGKRVQEVIEKTDGELKIITIRRSAKEGLKPLPDTVLSANDRLLVHDTPDKLKQFEQVLGVILHPDDPDFDGHEHLNNGKQQLAEILIHQRSPLLGQSLQSVDFVSRYHLVALGVHREGHHQIKALPNGLGNLTLQLGDILLVQSASERINALSLMEDFFVLEGTTDLPYSKKIPLALLIMFGIILLAAFKILPIAISAIAGVLLMILTRCIDWGDVIRGLNLPVIMIVASSLALGHALTVTGGSEFLAGQFLHLAAGAPPAMILSGLMLLMAILTNVVSNNAAAVIGTPIAISIAHSLQLSPEPFVIAVLFGANMSYMTPMAYKTNLLIMAAGNYKFMDFVRVGLPLTIIMWLAYSVLLPMFYYLPH</sequence>
<dbReference type="InterPro" id="IPR004680">
    <property type="entry name" value="Cit_transptr-like_dom"/>
</dbReference>
<evidence type="ECO:0000256" key="1">
    <source>
        <dbReference type="ARBA" id="ARBA00004141"/>
    </source>
</evidence>
<feature type="transmembrane region" description="Helical" evidence="7">
    <location>
        <begin position="103"/>
        <end position="134"/>
    </location>
</feature>
<evidence type="ECO:0000256" key="2">
    <source>
        <dbReference type="ARBA" id="ARBA00022448"/>
    </source>
</evidence>
<feature type="transmembrane region" description="Helical" evidence="7">
    <location>
        <begin position="28"/>
        <end position="47"/>
    </location>
</feature>
<dbReference type="InterPro" id="IPR036721">
    <property type="entry name" value="RCK_C_sf"/>
</dbReference>
<feature type="transmembrane region" description="Helical" evidence="7">
    <location>
        <begin position="460"/>
        <end position="479"/>
    </location>
</feature>
<keyword evidence="4" id="KW-0677">Repeat</keyword>
<keyword evidence="6 7" id="KW-0472">Membrane</keyword>
<evidence type="ECO:0000259" key="8">
    <source>
        <dbReference type="PROSITE" id="PS51202"/>
    </source>
</evidence>
<feature type="transmembrane region" description="Helical" evidence="7">
    <location>
        <begin position="6"/>
        <end position="21"/>
    </location>
</feature>
<dbReference type="EMBL" id="CP072801">
    <property type="protein sequence ID" value="QTR46510.1"/>
    <property type="molecule type" value="Genomic_DNA"/>
</dbReference>
<dbReference type="PANTHER" id="PTHR43652:SF2">
    <property type="entry name" value="BASIC AMINO ACID ANTIPORTER YFCC-RELATED"/>
    <property type="match status" value="1"/>
</dbReference>
<proteinExistence type="predicted"/>
<feature type="transmembrane region" description="Helical" evidence="7">
    <location>
        <begin position="189"/>
        <end position="208"/>
    </location>
</feature>
<dbReference type="Proteomes" id="UP000672039">
    <property type="component" value="Chromosome"/>
</dbReference>
<name>A0ABX7WS80_9GAMM</name>
<gene>
    <name evidence="9" type="ORF">J9253_00660</name>
</gene>
<keyword evidence="2" id="KW-0813">Transport</keyword>
<dbReference type="PANTHER" id="PTHR43652">
    <property type="entry name" value="BASIC AMINO ACID ANTIPORTER YFCC-RELATED"/>
    <property type="match status" value="1"/>
</dbReference>
<feature type="transmembrane region" description="Helical" evidence="7">
    <location>
        <begin position="154"/>
        <end position="177"/>
    </location>
</feature>
<evidence type="ECO:0000256" key="6">
    <source>
        <dbReference type="ARBA" id="ARBA00023136"/>
    </source>
</evidence>
<dbReference type="PROSITE" id="PS51202">
    <property type="entry name" value="RCK_C"/>
    <property type="match status" value="2"/>
</dbReference>
<feature type="transmembrane region" description="Helical" evidence="7">
    <location>
        <begin position="59"/>
        <end position="82"/>
    </location>
</feature>
<dbReference type="Gene3D" id="3.30.70.1450">
    <property type="entry name" value="Regulator of K+ conductance, C-terminal domain"/>
    <property type="match status" value="2"/>
</dbReference>
<dbReference type="InterPro" id="IPR006037">
    <property type="entry name" value="RCK_C"/>
</dbReference>
<dbReference type="RefSeq" id="WP_210222845.1">
    <property type="nucleotide sequence ID" value="NZ_CP072801.1"/>
</dbReference>
<keyword evidence="10" id="KW-1185">Reference proteome</keyword>
<evidence type="ECO:0000313" key="10">
    <source>
        <dbReference type="Proteomes" id="UP000672039"/>
    </source>
</evidence>
<feature type="transmembrane region" description="Helical" evidence="7">
    <location>
        <begin position="583"/>
        <end position="605"/>
    </location>
</feature>
<keyword evidence="5 7" id="KW-1133">Transmembrane helix</keyword>
<feature type="transmembrane region" description="Helical" evidence="7">
    <location>
        <begin position="521"/>
        <end position="539"/>
    </location>
</feature>
<keyword evidence="3 7" id="KW-0812">Transmembrane</keyword>
<organism evidence="9 10">
    <name type="scientific">Thiothrix litoralis</name>
    <dbReference type="NCBI Taxonomy" id="2891210"/>
    <lineage>
        <taxon>Bacteria</taxon>
        <taxon>Pseudomonadati</taxon>
        <taxon>Pseudomonadota</taxon>
        <taxon>Gammaproteobacteria</taxon>
        <taxon>Thiotrichales</taxon>
        <taxon>Thiotrichaceae</taxon>
        <taxon>Thiothrix</taxon>
    </lineage>
</organism>
<evidence type="ECO:0000256" key="5">
    <source>
        <dbReference type="ARBA" id="ARBA00022989"/>
    </source>
</evidence>
<evidence type="ECO:0000256" key="4">
    <source>
        <dbReference type="ARBA" id="ARBA00022737"/>
    </source>
</evidence>
<feature type="domain" description="RCK C-terminal" evidence="8">
    <location>
        <begin position="310"/>
        <end position="398"/>
    </location>
</feature>
<dbReference type="Pfam" id="PF02080">
    <property type="entry name" value="TrkA_C"/>
    <property type="match status" value="2"/>
</dbReference>
<evidence type="ECO:0000256" key="3">
    <source>
        <dbReference type="ARBA" id="ARBA00022692"/>
    </source>
</evidence>
<protein>
    <submittedName>
        <fullName evidence="9">SLC13 family permease</fullName>
    </submittedName>
</protein>
<feature type="domain" description="RCK C-terminal" evidence="8">
    <location>
        <begin position="216"/>
        <end position="300"/>
    </location>
</feature>
<dbReference type="InterPro" id="IPR051679">
    <property type="entry name" value="DASS-Related_Transporters"/>
</dbReference>
<feature type="transmembrane region" description="Helical" evidence="7">
    <location>
        <begin position="491"/>
        <end position="514"/>
    </location>
</feature>
<accession>A0ABX7WS80</accession>
<reference evidence="9 10" key="1">
    <citation type="submission" date="2021-04" db="EMBL/GenBank/DDBJ databases">
        <title>Genomics, taxonomy and metabolism of representatives of sulfur bacteria of the genus Thiothrix: Thiothrix fructosivorans QT, Thiothrix unzii A1T and three new species, Thiothrix subterranea sp. nov., Thiothrix litoralis sp. nov. and 'Candidatus Thiothrix anitrata' sp. nov.</title>
        <authorList>
            <person name="Ravin N.V."/>
            <person name="Smolyakov D."/>
            <person name="Rudenko T.S."/>
            <person name="Mardanov A.V."/>
            <person name="Beletsky A.V."/>
            <person name="Markov N.D."/>
            <person name="Fomenkov A.I."/>
            <person name="Roberts R.J."/>
            <person name="Karnachuk O.V."/>
            <person name="Novikov A."/>
            <person name="Grabovich M.Y."/>
        </authorList>
    </citation>
    <scope>NUCLEOTIDE SEQUENCE [LARGE SCALE GENOMIC DNA]</scope>
    <source>
        <strain evidence="9 10">AS</strain>
    </source>
</reference>
<dbReference type="Pfam" id="PF03600">
    <property type="entry name" value="CitMHS"/>
    <property type="match status" value="1"/>
</dbReference>
<comment type="subcellular location">
    <subcellularLocation>
        <location evidence="1">Membrane</location>
        <topology evidence="1">Multi-pass membrane protein</topology>
    </subcellularLocation>
</comment>
<evidence type="ECO:0000256" key="7">
    <source>
        <dbReference type="SAM" id="Phobius"/>
    </source>
</evidence>